<dbReference type="InterPro" id="IPR052895">
    <property type="entry name" value="HetReg/Transcr_Mod"/>
</dbReference>
<evidence type="ECO:0000259" key="2">
    <source>
        <dbReference type="Pfam" id="PF06985"/>
    </source>
</evidence>
<dbReference type="Proteomes" id="UP000799753">
    <property type="component" value="Unassembled WGS sequence"/>
</dbReference>
<feature type="compositionally biased region" description="Basic residues" evidence="1">
    <location>
        <begin position="719"/>
        <end position="730"/>
    </location>
</feature>
<sequence length="838" mass="93170">MVGPDFQHDMATPYSLDHPPPGPICGLVAFDEQKLDTSDWFTRTIGPEDTQLAFGAYTQHPQTSSTPSPHADDASTLLADLARLAPSVAKDFVTKTEAARNLEFRLIHNVNDQLGGDLLGKKRYIAISYVCKSSNADRPTSLTREVGALPFGWVRTDVQFPLPVKKSVFMGVLQERYKEEGLWFDQVCVEQHDETERAFTIANMDSIYRNARMVGVALDDITASWDEVCWLHKYLGQCDYADLNMTRGFSPSFMENYPPFRSFFERVLGSAWFERAWCMLEMRAARWHVFFVPCPDREGEAGRVVRFTAEFFYRMLVLASEVSTMSYLQKAQIHSLIRFFGSVYPDGERKTSSIPPTHPSLKIPRPVSLITTVAQIFRMRTGGNPRLPGYLRLLDANRDKIAITLSISNIPIAHKPITAYQRPTTEDECLRKLLLIGLAARDPVALCTTGTPLRLHDNSLSWLCRPSIFDIPFSTGAHGVWKDFEARTEIRQGSDGKAEFVELGFVFLHLPHRSRPNPHFTSHIQRAREIIHLCSHFRVQGVDIWNLWQAQPTTHPRGPALRNLFVQTLACAFECGVGWFLDTANILLLLPSSNPNMGMLIALFNPHLALAHFMTHAAALGGLEALVNVLAGWIGMGVPWASGADEVSHGPVIVEVVGCGEEEGGGMGMGMGMGMQRLGLQAQAQAHYTRVIPHPPPFHPSQHQSHHLPQTHPLDLYQSRHHHHHHHHHFSLPTPIPSHPPPPPPSSASPSSSSSPLPPSHHSTKSSPLPPPPLSPLFKTQKRSKPRPYKAILFAPFSCSKALAVAVPEVVRGMEYRGLARAWVLVVGGGGGGSFRLE</sequence>
<dbReference type="PANTHER" id="PTHR24148:SF82">
    <property type="entry name" value="HETEROKARYON INCOMPATIBILITY DOMAIN-CONTAINING PROTEIN"/>
    <property type="match status" value="1"/>
</dbReference>
<feature type="domain" description="Heterokaryon incompatibility" evidence="2">
    <location>
        <begin position="124"/>
        <end position="281"/>
    </location>
</feature>
<keyword evidence="4" id="KW-1185">Reference proteome</keyword>
<evidence type="ECO:0000313" key="4">
    <source>
        <dbReference type="Proteomes" id="UP000799753"/>
    </source>
</evidence>
<feature type="region of interest" description="Disordered" evidence="1">
    <location>
        <begin position="719"/>
        <end position="785"/>
    </location>
</feature>
<evidence type="ECO:0000256" key="1">
    <source>
        <dbReference type="SAM" id="MobiDB-lite"/>
    </source>
</evidence>
<gene>
    <name evidence="3" type="ORF">P280DRAFT_505662</name>
</gene>
<dbReference type="PANTHER" id="PTHR24148">
    <property type="entry name" value="ANKYRIN REPEAT DOMAIN-CONTAINING PROTEIN 39 HOMOLOG-RELATED"/>
    <property type="match status" value="1"/>
</dbReference>
<dbReference type="Pfam" id="PF06985">
    <property type="entry name" value="HET"/>
    <property type="match status" value="1"/>
</dbReference>
<dbReference type="EMBL" id="MU006780">
    <property type="protein sequence ID" value="KAF2643563.1"/>
    <property type="molecule type" value="Genomic_DNA"/>
</dbReference>
<protein>
    <recommendedName>
        <fullName evidence="2">Heterokaryon incompatibility domain-containing protein</fullName>
    </recommendedName>
</protein>
<dbReference type="InterPro" id="IPR010730">
    <property type="entry name" value="HET"/>
</dbReference>
<accession>A0A6A6S9Z9</accession>
<dbReference type="AlphaFoldDB" id="A0A6A6S9Z9"/>
<dbReference type="OrthoDB" id="270167at2759"/>
<organism evidence="3 4">
    <name type="scientific">Massarina eburnea CBS 473.64</name>
    <dbReference type="NCBI Taxonomy" id="1395130"/>
    <lineage>
        <taxon>Eukaryota</taxon>
        <taxon>Fungi</taxon>
        <taxon>Dikarya</taxon>
        <taxon>Ascomycota</taxon>
        <taxon>Pezizomycotina</taxon>
        <taxon>Dothideomycetes</taxon>
        <taxon>Pleosporomycetidae</taxon>
        <taxon>Pleosporales</taxon>
        <taxon>Massarineae</taxon>
        <taxon>Massarinaceae</taxon>
        <taxon>Massarina</taxon>
    </lineage>
</organism>
<feature type="compositionally biased region" description="Pro residues" evidence="1">
    <location>
        <begin position="734"/>
        <end position="747"/>
    </location>
</feature>
<proteinExistence type="predicted"/>
<reference evidence="3" key="1">
    <citation type="journal article" date="2020" name="Stud. Mycol.">
        <title>101 Dothideomycetes genomes: a test case for predicting lifestyles and emergence of pathogens.</title>
        <authorList>
            <person name="Haridas S."/>
            <person name="Albert R."/>
            <person name="Binder M."/>
            <person name="Bloem J."/>
            <person name="Labutti K."/>
            <person name="Salamov A."/>
            <person name="Andreopoulos B."/>
            <person name="Baker S."/>
            <person name="Barry K."/>
            <person name="Bills G."/>
            <person name="Bluhm B."/>
            <person name="Cannon C."/>
            <person name="Castanera R."/>
            <person name="Culley D."/>
            <person name="Daum C."/>
            <person name="Ezra D."/>
            <person name="Gonzalez J."/>
            <person name="Henrissat B."/>
            <person name="Kuo A."/>
            <person name="Liang C."/>
            <person name="Lipzen A."/>
            <person name="Lutzoni F."/>
            <person name="Magnuson J."/>
            <person name="Mondo S."/>
            <person name="Nolan M."/>
            <person name="Ohm R."/>
            <person name="Pangilinan J."/>
            <person name="Park H.-J."/>
            <person name="Ramirez L."/>
            <person name="Alfaro M."/>
            <person name="Sun H."/>
            <person name="Tritt A."/>
            <person name="Yoshinaga Y."/>
            <person name="Zwiers L.-H."/>
            <person name="Turgeon B."/>
            <person name="Goodwin S."/>
            <person name="Spatafora J."/>
            <person name="Crous P."/>
            <person name="Grigoriev I."/>
        </authorList>
    </citation>
    <scope>NUCLEOTIDE SEQUENCE</scope>
    <source>
        <strain evidence="3">CBS 473.64</strain>
    </source>
</reference>
<name>A0A6A6S9Z9_9PLEO</name>
<evidence type="ECO:0000313" key="3">
    <source>
        <dbReference type="EMBL" id="KAF2643563.1"/>
    </source>
</evidence>